<dbReference type="EMBL" id="CAKMRJ010000001">
    <property type="protein sequence ID" value="CAH1412794.1"/>
    <property type="molecule type" value="Genomic_DNA"/>
</dbReference>
<feature type="region of interest" description="Disordered" evidence="3">
    <location>
        <begin position="612"/>
        <end position="636"/>
    </location>
</feature>
<gene>
    <name evidence="5" type="ORF">LVIROSA_LOCUS786</name>
</gene>
<protein>
    <recommendedName>
        <fullName evidence="4">DEUBAD domain-containing protein</fullName>
    </recommendedName>
</protein>
<evidence type="ECO:0000256" key="2">
    <source>
        <dbReference type="ARBA" id="ARBA00023242"/>
    </source>
</evidence>
<evidence type="ECO:0000256" key="1">
    <source>
        <dbReference type="ARBA" id="ARBA00004123"/>
    </source>
</evidence>
<evidence type="ECO:0000313" key="6">
    <source>
        <dbReference type="Proteomes" id="UP001157418"/>
    </source>
</evidence>
<keyword evidence="2" id="KW-0539">Nucleus</keyword>
<dbReference type="CDD" id="cd21865">
    <property type="entry name" value="DEUBAD_NFRKB"/>
    <property type="match status" value="1"/>
</dbReference>
<dbReference type="InterPro" id="IPR044867">
    <property type="entry name" value="DEUBAD_dom"/>
</dbReference>
<proteinExistence type="predicted"/>
<keyword evidence="6" id="KW-1185">Reference proteome</keyword>
<dbReference type="AlphaFoldDB" id="A0AAU9LBD6"/>
<evidence type="ECO:0000256" key="3">
    <source>
        <dbReference type="SAM" id="MobiDB-lite"/>
    </source>
</evidence>
<feature type="domain" description="DEUBAD" evidence="4">
    <location>
        <begin position="188"/>
        <end position="299"/>
    </location>
</feature>
<dbReference type="GO" id="GO:0031011">
    <property type="term" value="C:Ino80 complex"/>
    <property type="evidence" value="ECO:0007669"/>
    <property type="project" value="InterPro"/>
</dbReference>
<reference evidence="5 6" key="1">
    <citation type="submission" date="2022-01" db="EMBL/GenBank/DDBJ databases">
        <authorList>
            <person name="Xiong W."/>
            <person name="Schranz E."/>
        </authorList>
    </citation>
    <scope>NUCLEOTIDE SEQUENCE [LARGE SCALE GENOMIC DNA]</scope>
</reference>
<dbReference type="Proteomes" id="UP001157418">
    <property type="component" value="Unassembled WGS sequence"/>
</dbReference>
<evidence type="ECO:0000259" key="4">
    <source>
        <dbReference type="PROSITE" id="PS51916"/>
    </source>
</evidence>
<dbReference type="PANTHER" id="PTHR13052:SF2">
    <property type="entry name" value="NUCLEAR FACTOR KAPPA-B-BINDING PROTEIN"/>
    <property type="match status" value="1"/>
</dbReference>
<comment type="subcellular location">
    <subcellularLocation>
        <location evidence="1">Nucleus</location>
    </subcellularLocation>
</comment>
<name>A0AAU9LBD6_9ASTR</name>
<dbReference type="PROSITE" id="PS51916">
    <property type="entry name" value="DEUBAD"/>
    <property type="match status" value="1"/>
</dbReference>
<organism evidence="5 6">
    <name type="scientific">Lactuca virosa</name>
    <dbReference type="NCBI Taxonomy" id="75947"/>
    <lineage>
        <taxon>Eukaryota</taxon>
        <taxon>Viridiplantae</taxon>
        <taxon>Streptophyta</taxon>
        <taxon>Embryophyta</taxon>
        <taxon>Tracheophyta</taxon>
        <taxon>Spermatophyta</taxon>
        <taxon>Magnoliopsida</taxon>
        <taxon>eudicotyledons</taxon>
        <taxon>Gunneridae</taxon>
        <taxon>Pentapetalae</taxon>
        <taxon>asterids</taxon>
        <taxon>campanulids</taxon>
        <taxon>Asterales</taxon>
        <taxon>Asteraceae</taxon>
        <taxon>Cichorioideae</taxon>
        <taxon>Cichorieae</taxon>
        <taxon>Lactucinae</taxon>
        <taxon>Lactuca</taxon>
    </lineage>
</organism>
<evidence type="ECO:0000313" key="5">
    <source>
        <dbReference type="EMBL" id="CAH1412794.1"/>
    </source>
</evidence>
<accession>A0AAU9LBD6</accession>
<sequence>MLKVLRSNLLKAQDRMRNQANTKRRELSFREGDYVFLSTPVPPLPIAKDWRSIYNQVQSLPIVGSLKLFYSACVCVRIRNGVEVSCFGILVCSWKKHISVKRLEQHLSINSYSFLQDSIFEWRRITKKKKFSHHDLNIKSNISLEWDEKKEQVVPKKEQIGIARRYLTPFLPLLSHSQNALGDVFAAPSELFQLDNLTSLLSYEVWQTHLSVQERGFLTQFLPEGAEPHKIVHELLGGNNFYFGNPFIKWGSWVCSGDCHPDAILRQEQCNKANKIAYYSELHKYHTKMIGNLQLWKERWASCANPENEFTQKILRSRKDFHKSGSLHENGIQYGQEDEFGATSNSSSWDADDKSYTSDSPNLAITNGETIMRIPKMDLEDKFYDSSGERRRSVARPRKGDKIRKLNIECGDGAKYMSYIKVSKEQHERVKSSMKHSNTSIQPRSLNHVLGNLDSFCVQPYEVFEEEERQNLHHHWLNLAKIDLPAGYENWKSWQSAKSEVTKSLRKEIEDKRKSNDLSLSNLYPHNEENEETQILLLHGDHNANLDDGLMNSEDDEEEEQQLVGNLCDEQLSDVETDDVLLVAPEDTMERNDESLFQSEPDLNDTDETAMQIEQTDESSEDSARNHHLPPITIHNNNQTFCPITIATNNEPDPFSSNLHEYTENMSQPDAPVSQQFPLPPAATEIWPSTTLPTSYYHQPPPVVTHGYGELSLGHPQIRRSDGGVGDSFFYPYANQDARNELLLHSLFKDPGTSYLHEHKLSRLGYHPTGGDPVATTSQFPRNLSNIQENIFADGGGRFSIPRQEHLLPLHDWPGNTHQPIQNWFSGDEVARDGWSGNQDIGNGCVTGGPVVADESLYSVLSQCNGLRSGINFGSSDEFIQSGNYGGGIGRPMGSNGVAPRAGLNYMSGNEGQSGAGGTGTNALGWMNLSKSFQRSWNANELG</sequence>
<comment type="caution">
    <text evidence="5">The sequence shown here is derived from an EMBL/GenBank/DDBJ whole genome shotgun (WGS) entry which is preliminary data.</text>
</comment>
<feature type="region of interest" description="Disordered" evidence="3">
    <location>
        <begin position="326"/>
        <end position="362"/>
    </location>
</feature>
<dbReference type="InterPro" id="IPR024867">
    <property type="entry name" value="NFRKB"/>
</dbReference>
<dbReference type="PANTHER" id="PTHR13052">
    <property type="entry name" value="NFRKB-RELATED"/>
    <property type="match status" value="1"/>
</dbReference>